<dbReference type="OrthoDB" id="448448at2759"/>
<dbReference type="Gene3D" id="3.40.50.300">
    <property type="entry name" value="P-loop containing nucleotide triphosphate hydrolases"/>
    <property type="match status" value="1"/>
</dbReference>
<dbReference type="GO" id="GO:0008094">
    <property type="term" value="F:ATP-dependent activity, acting on DNA"/>
    <property type="evidence" value="ECO:0007669"/>
    <property type="project" value="TreeGrafter"/>
</dbReference>
<feature type="compositionally biased region" description="Low complexity" evidence="11">
    <location>
        <begin position="637"/>
        <end position="646"/>
    </location>
</feature>
<evidence type="ECO:0000256" key="4">
    <source>
        <dbReference type="ARBA" id="ARBA00022771"/>
    </source>
</evidence>
<evidence type="ECO:0000256" key="11">
    <source>
        <dbReference type="SAM" id="MobiDB-lite"/>
    </source>
</evidence>
<keyword evidence="7" id="KW-0862">Zinc</keyword>
<evidence type="ECO:0000256" key="3">
    <source>
        <dbReference type="ARBA" id="ARBA00022741"/>
    </source>
</evidence>
<dbReference type="SUPFAM" id="SSF57850">
    <property type="entry name" value="RING/U-box"/>
    <property type="match status" value="1"/>
</dbReference>
<dbReference type="GO" id="GO:0004386">
    <property type="term" value="F:helicase activity"/>
    <property type="evidence" value="ECO:0007669"/>
    <property type="project" value="UniProtKB-KW"/>
</dbReference>
<feature type="coiled-coil region" evidence="10">
    <location>
        <begin position="28"/>
        <end position="55"/>
    </location>
</feature>
<dbReference type="CDD" id="cd18008">
    <property type="entry name" value="DEXDc_SHPRH-like"/>
    <property type="match status" value="1"/>
</dbReference>
<evidence type="ECO:0000256" key="8">
    <source>
        <dbReference type="ARBA" id="ARBA00022840"/>
    </source>
</evidence>
<feature type="compositionally biased region" description="Polar residues" evidence="11">
    <location>
        <begin position="398"/>
        <end position="416"/>
    </location>
</feature>
<dbReference type="Gene3D" id="3.40.50.10810">
    <property type="entry name" value="Tandem AAA-ATPase domain"/>
    <property type="match status" value="1"/>
</dbReference>
<keyword evidence="10" id="KW-0175">Coiled coil</keyword>
<dbReference type="EMBL" id="JAABOA010000422">
    <property type="protein sequence ID" value="KAF9584408.1"/>
    <property type="molecule type" value="Genomic_DNA"/>
</dbReference>
<reference evidence="15" key="1">
    <citation type="journal article" date="2020" name="Fungal Divers.">
        <title>Resolving the Mortierellaceae phylogeny through synthesis of multi-gene phylogenetics and phylogenomics.</title>
        <authorList>
            <person name="Vandepol N."/>
            <person name="Liber J."/>
            <person name="Desiro A."/>
            <person name="Na H."/>
            <person name="Kennedy M."/>
            <person name="Barry K."/>
            <person name="Grigoriev I.V."/>
            <person name="Miller A.N."/>
            <person name="O'Donnell K."/>
            <person name="Stajich J.E."/>
            <person name="Bonito G."/>
        </authorList>
    </citation>
    <scope>NUCLEOTIDE SEQUENCE</scope>
    <source>
        <strain evidence="15">KOD1015</strain>
    </source>
</reference>
<dbReference type="SMART" id="SM00487">
    <property type="entry name" value="DEXDc"/>
    <property type="match status" value="1"/>
</dbReference>
<evidence type="ECO:0000256" key="9">
    <source>
        <dbReference type="PROSITE-ProRule" id="PRU00175"/>
    </source>
</evidence>
<dbReference type="CDD" id="cd16449">
    <property type="entry name" value="RING-HC"/>
    <property type="match status" value="1"/>
</dbReference>
<feature type="compositionally biased region" description="Polar residues" evidence="11">
    <location>
        <begin position="152"/>
        <end position="164"/>
    </location>
</feature>
<feature type="region of interest" description="Disordered" evidence="11">
    <location>
        <begin position="150"/>
        <end position="211"/>
    </location>
</feature>
<keyword evidence="8" id="KW-0067">ATP-binding</keyword>
<dbReference type="PROSITE" id="PS50089">
    <property type="entry name" value="ZF_RING_2"/>
    <property type="match status" value="1"/>
</dbReference>
<feature type="non-terminal residue" evidence="15">
    <location>
        <position position="1402"/>
    </location>
</feature>
<dbReference type="PROSITE" id="PS00518">
    <property type="entry name" value="ZF_RING_1"/>
    <property type="match status" value="1"/>
</dbReference>
<evidence type="ECO:0000256" key="1">
    <source>
        <dbReference type="ARBA" id="ARBA00007025"/>
    </source>
</evidence>
<dbReference type="InterPro" id="IPR014001">
    <property type="entry name" value="Helicase_ATP-bd"/>
</dbReference>
<feature type="compositionally biased region" description="Low complexity" evidence="11">
    <location>
        <begin position="277"/>
        <end position="306"/>
    </location>
</feature>
<feature type="compositionally biased region" description="Low complexity" evidence="11">
    <location>
        <begin position="443"/>
        <end position="513"/>
    </location>
</feature>
<dbReference type="InterPro" id="IPR000330">
    <property type="entry name" value="SNF2_N"/>
</dbReference>
<dbReference type="InterPro" id="IPR027417">
    <property type="entry name" value="P-loop_NTPase"/>
</dbReference>
<evidence type="ECO:0000256" key="6">
    <source>
        <dbReference type="ARBA" id="ARBA00022806"/>
    </source>
</evidence>
<dbReference type="InterPro" id="IPR001841">
    <property type="entry name" value="Znf_RING"/>
</dbReference>
<dbReference type="PANTHER" id="PTHR45626">
    <property type="entry name" value="TRANSCRIPTION TERMINATION FACTOR 2-RELATED"/>
    <property type="match status" value="1"/>
</dbReference>
<comment type="caution">
    <text evidence="15">The sequence shown here is derived from an EMBL/GenBank/DDBJ whole genome shotgun (WGS) entry which is preliminary data.</text>
</comment>
<keyword evidence="3" id="KW-0547">Nucleotide-binding</keyword>
<proteinExistence type="inferred from homology"/>
<keyword evidence="4 9" id="KW-0863">Zinc-finger</keyword>
<comment type="similarity">
    <text evidence="1">Belongs to the SNF2/RAD54 helicase family.</text>
</comment>
<feature type="compositionally biased region" description="Basic and acidic residues" evidence="11">
    <location>
        <begin position="1195"/>
        <end position="1205"/>
    </location>
</feature>
<evidence type="ECO:0000256" key="10">
    <source>
        <dbReference type="SAM" id="Coils"/>
    </source>
</evidence>
<dbReference type="InterPro" id="IPR050628">
    <property type="entry name" value="SNF2_RAD54_helicase_TF"/>
</dbReference>
<dbReference type="Pfam" id="PF00176">
    <property type="entry name" value="SNF2-rel_dom"/>
    <property type="match status" value="1"/>
</dbReference>
<dbReference type="SMART" id="SM00490">
    <property type="entry name" value="HELICc"/>
    <property type="match status" value="1"/>
</dbReference>
<gene>
    <name evidence="15" type="ORF">BGW38_006585</name>
</gene>
<dbReference type="InterPro" id="IPR017907">
    <property type="entry name" value="Znf_RING_CS"/>
</dbReference>
<feature type="compositionally biased region" description="Polar residues" evidence="11">
    <location>
        <begin position="426"/>
        <end position="442"/>
    </location>
</feature>
<protein>
    <submittedName>
        <fullName evidence="15">Uncharacterized protein</fullName>
    </submittedName>
</protein>
<evidence type="ECO:0000256" key="5">
    <source>
        <dbReference type="ARBA" id="ARBA00022801"/>
    </source>
</evidence>
<feature type="region of interest" description="Disordered" evidence="11">
    <location>
        <begin position="1190"/>
        <end position="1216"/>
    </location>
</feature>
<dbReference type="PANTHER" id="PTHR45626:SF16">
    <property type="entry name" value="ATP-DEPENDENT HELICASE ULS1"/>
    <property type="match status" value="1"/>
</dbReference>
<evidence type="ECO:0000259" key="14">
    <source>
        <dbReference type="PROSITE" id="PS51194"/>
    </source>
</evidence>
<evidence type="ECO:0000259" key="13">
    <source>
        <dbReference type="PROSITE" id="PS51192"/>
    </source>
</evidence>
<feature type="compositionally biased region" description="Polar residues" evidence="11">
    <location>
        <begin position="198"/>
        <end position="209"/>
    </location>
</feature>
<dbReference type="InterPro" id="IPR027370">
    <property type="entry name" value="Znf-RING_euk"/>
</dbReference>
<sequence>MPPQESHDIEALRARLNICRQQLQSNSAINTSARKNKLRQEIRTLELQIAQVLGIKADEDEEVDADTATTNSSSSADPFAPTSILPMQMLNRTSNQATNVTVSGAFEKTPPIMEHWNTDISVKREAPLPTGQRAPTLYSQQSRETMNHINHEPMSTDSSSTSKPLVSASDPGPASKSTVPKPPFKIEPTLSDPFGTSAPPTRSTENPTAMSDVESIRSALQDAGEDDVDLDTLLREQAQMEQRLATLKRRREEEDETLARSIQEEEMRNLNRPIGRSGFTTFGTPFTPSSTSMDIAPSSSPGTLSTPPKPVDSGPLSAAVRDNLQARLDRARQERMDEEMARIFAESEAASFDLDSTSTARPTLYDTVGSSSSSSSASSQPTTKESESMLAGYRKQKTLSSFGVTRTPPQDPSQMMFSIFRRKAPGQQQLPDSQTTIPQHQTPQSQSHNPLLQQQPPSSTQPRLQQSLSQSQIQSGAQSTPTPTTLAASARPAVPQANPRPATSTSTASNSSPLVSTASAAIASLTKAGSGRGVSAAQETIEYAAQITKILEEYYSTRNNASMSAVQKITGATSKANTTAPAMGSNFSTNRIDLTRPMVDLTKSVIELHSSDEERNRNRNQPGPLGVSKGAYPPYYNGARNNGASSSSNAANGFKFNGSSNTWRFTGDVYQDTSFVNSDSYDEDSDCYDEFGWDDDSWILNQLKSWGTSPISSYRSSGSSRVLTPSETEKELRALLSNIQAMEEEMLPKDRTGTPEGMASNIVLLEHQKIGLTWLQKMEDSTNRGGILADDMGLGKTIQSIALIVSRPPEPIDDPVIWDSTTLHCAPPPEELLVKAKTTLVVAPVALVYQWAEELRTRTQPGLLKVHIYHGNGKGVDPEFLRRHDVVITTPNAVSIDMGHKDIVNHMKNRQIGSLFKIKFHRIIIDEAHVIKNKDTKASKACACLAAHFRWCLTGTPVQNNVDELFSLIRFLRIKPYNDWDEFRTKISNPMKKYDKYGPTMQRVQALLKAVCLRRTKTSTVDGKPILELPPRNITKVATEFSTDERAFYDALETRTRERFNAYVKAGTVLKNYSNACCHPHLITDYEKIEDLEPDKSKHVERLLDSLVESVRRRLMSQVLDVIECPICMDVGEESIILSKCGHVYCRDCITAHLMRHEDDDRKCPECRGLTKLDELVPVSAFNARFKPLPPPETEDIKGKGKAADQDGEGGENGRLPAVRVPVDLDKWISSSKIERLITVIHDVIQKREKVIVFSQFTSLLSLIERPLREASIPYLKYDGKMTAEARNNTVLQMMDDPKYSVMLVSLKCGSLGLNLTCANHVVIMDPWWNPALENQAIDRVHRIGQRRPVHVHRLCVPETVEDRILVLQQKKQAIADGALGEGEVPKLQKLGLQELMYLFRG</sequence>
<name>A0A9P6KGU4_9FUNG</name>
<organism evidence="15 16">
    <name type="scientific">Lunasporangiospora selenospora</name>
    <dbReference type="NCBI Taxonomy" id="979761"/>
    <lineage>
        <taxon>Eukaryota</taxon>
        <taxon>Fungi</taxon>
        <taxon>Fungi incertae sedis</taxon>
        <taxon>Mucoromycota</taxon>
        <taxon>Mortierellomycotina</taxon>
        <taxon>Mortierellomycetes</taxon>
        <taxon>Mortierellales</taxon>
        <taxon>Mortierellaceae</taxon>
        <taxon>Lunasporangiospora</taxon>
    </lineage>
</organism>
<feature type="region of interest" description="Disordered" evidence="11">
    <location>
        <begin position="608"/>
        <end position="646"/>
    </location>
</feature>
<evidence type="ECO:0000259" key="12">
    <source>
        <dbReference type="PROSITE" id="PS50089"/>
    </source>
</evidence>
<feature type="domain" description="RING-type" evidence="12">
    <location>
        <begin position="1125"/>
        <end position="1168"/>
    </location>
</feature>
<evidence type="ECO:0000256" key="7">
    <source>
        <dbReference type="ARBA" id="ARBA00022833"/>
    </source>
</evidence>
<dbReference type="Pfam" id="PF00271">
    <property type="entry name" value="Helicase_C"/>
    <property type="match status" value="1"/>
</dbReference>
<dbReference type="InterPro" id="IPR013083">
    <property type="entry name" value="Znf_RING/FYVE/PHD"/>
</dbReference>
<dbReference type="InterPro" id="IPR001650">
    <property type="entry name" value="Helicase_C-like"/>
</dbReference>
<feature type="region of interest" description="Disordered" evidence="11">
    <location>
        <begin position="363"/>
        <end position="514"/>
    </location>
</feature>
<dbReference type="Gene3D" id="3.30.40.10">
    <property type="entry name" value="Zinc/RING finger domain, C3HC4 (zinc finger)"/>
    <property type="match status" value="1"/>
</dbReference>
<dbReference type="GO" id="GO:0016787">
    <property type="term" value="F:hydrolase activity"/>
    <property type="evidence" value="ECO:0007669"/>
    <property type="project" value="UniProtKB-KW"/>
</dbReference>
<evidence type="ECO:0000313" key="15">
    <source>
        <dbReference type="EMBL" id="KAF9584408.1"/>
    </source>
</evidence>
<feature type="domain" description="Helicase ATP-binding" evidence="13">
    <location>
        <begin position="777"/>
        <end position="975"/>
    </location>
</feature>
<dbReference type="PROSITE" id="PS51194">
    <property type="entry name" value="HELICASE_CTER"/>
    <property type="match status" value="1"/>
</dbReference>
<keyword evidence="16" id="KW-1185">Reference proteome</keyword>
<dbReference type="GO" id="GO:0000724">
    <property type="term" value="P:double-strand break repair via homologous recombination"/>
    <property type="evidence" value="ECO:0007669"/>
    <property type="project" value="TreeGrafter"/>
</dbReference>
<accession>A0A9P6KGU4</accession>
<dbReference type="Pfam" id="PF13445">
    <property type="entry name" value="zf-RING_UBOX"/>
    <property type="match status" value="1"/>
</dbReference>
<keyword evidence="5" id="KW-0378">Hydrolase</keyword>
<dbReference type="GO" id="GO:0005524">
    <property type="term" value="F:ATP binding"/>
    <property type="evidence" value="ECO:0007669"/>
    <property type="project" value="UniProtKB-KW"/>
</dbReference>
<evidence type="ECO:0000313" key="16">
    <source>
        <dbReference type="Proteomes" id="UP000780801"/>
    </source>
</evidence>
<dbReference type="CDD" id="cd18793">
    <property type="entry name" value="SF2_C_SNF"/>
    <property type="match status" value="1"/>
</dbReference>
<keyword evidence="6" id="KW-0347">Helicase</keyword>
<evidence type="ECO:0000256" key="2">
    <source>
        <dbReference type="ARBA" id="ARBA00022723"/>
    </source>
</evidence>
<feature type="region of interest" description="Disordered" evidence="11">
    <location>
        <begin position="273"/>
        <end position="318"/>
    </location>
</feature>
<feature type="compositionally biased region" description="Low complexity" evidence="11">
    <location>
        <begin position="370"/>
        <end position="379"/>
    </location>
</feature>
<feature type="coiled-coil region" evidence="10">
    <location>
        <begin position="230"/>
        <end position="264"/>
    </location>
</feature>
<dbReference type="Proteomes" id="UP000780801">
    <property type="component" value="Unassembled WGS sequence"/>
</dbReference>
<dbReference type="GO" id="GO:0005634">
    <property type="term" value="C:nucleus"/>
    <property type="evidence" value="ECO:0007669"/>
    <property type="project" value="TreeGrafter"/>
</dbReference>
<dbReference type="GO" id="GO:0005737">
    <property type="term" value="C:cytoplasm"/>
    <property type="evidence" value="ECO:0007669"/>
    <property type="project" value="TreeGrafter"/>
</dbReference>
<feature type="region of interest" description="Disordered" evidence="11">
    <location>
        <begin position="61"/>
        <end position="80"/>
    </location>
</feature>
<feature type="domain" description="Helicase C-terminal" evidence="14">
    <location>
        <begin position="1233"/>
        <end position="1392"/>
    </location>
</feature>
<dbReference type="GO" id="GO:0008270">
    <property type="term" value="F:zinc ion binding"/>
    <property type="evidence" value="ECO:0007669"/>
    <property type="project" value="UniProtKB-KW"/>
</dbReference>
<dbReference type="InterPro" id="IPR049730">
    <property type="entry name" value="SNF2/RAD54-like_C"/>
</dbReference>
<feature type="compositionally biased region" description="Low complexity" evidence="11">
    <location>
        <begin position="66"/>
        <end position="77"/>
    </location>
</feature>
<keyword evidence="2" id="KW-0479">Metal-binding</keyword>
<dbReference type="SUPFAM" id="SSF52540">
    <property type="entry name" value="P-loop containing nucleoside triphosphate hydrolases"/>
    <property type="match status" value="2"/>
</dbReference>
<dbReference type="InterPro" id="IPR038718">
    <property type="entry name" value="SNF2-like_sf"/>
</dbReference>
<dbReference type="PROSITE" id="PS51192">
    <property type="entry name" value="HELICASE_ATP_BIND_1"/>
    <property type="match status" value="1"/>
</dbReference>
<dbReference type="SMART" id="SM00184">
    <property type="entry name" value="RING"/>
    <property type="match status" value="1"/>
</dbReference>